<accession>A0ABX8EJY0</accession>
<organism evidence="1 2">
    <name type="scientific">Nocardioides aquaticus</name>
    <dbReference type="NCBI Taxonomy" id="160826"/>
    <lineage>
        <taxon>Bacteria</taxon>
        <taxon>Bacillati</taxon>
        <taxon>Actinomycetota</taxon>
        <taxon>Actinomycetes</taxon>
        <taxon>Propionibacteriales</taxon>
        <taxon>Nocardioidaceae</taxon>
        <taxon>Nocardioides</taxon>
    </lineage>
</organism>
<gene>
    <name evidence="1" type="ORF">ENKNEFLB_02311</name>
</gene>
<proteinExistence type="predicted"/>
<protein>
    <submittedName>
        <fullName evidence="1">Uncharacterized protein</fullName>
    </submittedName>
</protein>
<keyword evidence="2" id="KW-1185">Reference proteome</keyword>
<evidence type="ECO:0000313" key="2">
    <source>
        <dbReference type="Proteomes" id="UP000679307"/>
    </source>
</evidence>
<evidence type="ECO:0000313" key="1">
    <source>
        <dbReference type="EMBL" id="QVT79921.1"/>
    </source>
</evidence>
<dbReference type="EMBL" id="CP075371">
    <property type="protein sequence ID" value="QVT79921.1"/>
    <property type="molecule type" value="Genomic_DNA"/>
</dbReference>
<dbReference type="Proteomes" id="UP000679307">
    <property type="component" value="Chromosome"/>
</dbReference>
<sequence length="145" mass="15734">MDGGDHDHLEPWTTETGDYYDRLVSLVQDSPAYAGAELVDGEQELVIFTVGTPSNRIAALIRAAPSSLRVTWRDAPYTSAELTDEVLRLMRERPARVSGGHALHDGTGIRLMGTDAELLAAEDPRELLGAMYPVTIERGGPAAFL</sequence>
<reference evidence="1 2" key="1">
    <citation type="submission" date="2021-05" db="EMBL/GenBank/DDBJ databases">
        <title>Complete genome of Nocardioides aquaticus KCTC 9944T isolated from meromictic and hypersaline Ekho Lake, Antarctica.</title>
        <authorList>
            <person name="Hwang K."/>
            <person name="Kim K.M."/>
            <person name="Choe H."/>
        </authorList>
    </citation>
    <scope>NUCLEOTIDE SEQUENCE [LARGE SCALE GENOMIC DNA]</scope>
    <source>
        <strain evidence="1 2">KCTC 9944</strain>
    </source>
</reference>
<dbReference type="RefSeq" id="WP_214055562.1">
    <property type="nucleotide sequence ID" value="NZ_CP075371.1"/>
</dbReference>
<name>A0ABX8EJY0_9ACTN</name>